<evidence type="ECO:0000313" key="1">
    <source>
        <dbReference type="EMBL" id="AQK46103.1"/>
    </source>
</evidence>
<protein>
    <submittedName>
        <fullName evidence="1">Gamma-aminobutyrate transaminase POP2 mitochondrial</fullName>
    </submittedName>
</protein>
<dbReference type="EMBL" id="CM000786">
    <property type="protein sequence ID" value="AQK46103.1"/>
    <property type="molecule type" value="Genomic_DNA"/>
</dbReference>
<dbReference type="AlphaFoldDB" id="A0A1D6JE72"/>
<organism evidence="1">
    <name type="scientific">Zea mays</name>
    <name type="common">Maize</name>
    <dbReference type="NCBI Taxonomy" id="4577"/>
    <lineage>
        <taxon>Eukaryota</taxon>
        <taxon>Viridiplantae</taxon>
        <taxon>Streptophyta</taxon>
        <taxon>Embryophyta</taxon>
        <taxon>Tracheophyta</taxon>
        <taxon>Spermatophyta</taxon>
        <taxon>Magnoliopsida</taxon>
        <taxon>Liliopsida</taxon>
        <taxon>Poales</taxon>
        <taxon>Poaceae</taxon>
        <taxon>PACMAD clade</taxon>
        <taxon>Panicoideae</taxon>
        <taxon>Andropogonodae</taxon>
        <taxon>Andropogoneae</taxon>
        <taxon>Tripsacinae</taxon>
        <taxon>Zea</taxon>
    </lineage>
</organism>
<sequence>MGEINRTTNLWGTSPSTRVDGVRAEVVGPLERPVPTLPRPFLCGGPLDLVRPGTPLQRGASCPREGPVQVSSLLMCVGPLEQRNASSPHEGPHQAAGSLELVHGQAPPLKYYSRRRIRSQHQVQDELDPTSDHSNNSQALVQQGITPVQSFVASVTRPISCILPHPPPQKRKSAQLPPDFVPRRSSRLASKGFKSSKDAPIRHIQQDLIRRLGIASGNEAVTTEALDKYGRFFSNPLSESHIKALVALFGWTVPENVENLETIQLLAGDAPTDSV</sequence>
<name>A0A1D6JE72_MAIZE</name>
<accession>A0A1D6JE72</accession>
<reference evidence="1" key="1">
    <citation type="submission" date="2015-12" db="EMBL/GenBank/DDBJ databases">
        <title>Update maize B73 reference genome by single molecule sequencing technologies.</title>
        <authorList>
            <consortium name="Maize Genome Sequencing Project"/>
            <person name="Ware D."/>
        </authorList>
    </citation>
    <scope>NUCLEOTIDE SEQUENCE</scope>
    <source>
        <tissue evidence="1">Seedling</tissue>
    </source>
</reference>
<proteinExistence type="predicted"/>
<gene>
    <name evidence="1" type="ORF">ZEAMMB73_Zm00001d026293</name>
</gene>